<dbReference type="CDD" id="cd07381">
    <property type="entry name" value="MPP_CapA"/>
    <property type="match status" value="1"/>
</dbReference>
<dbReference type="OrthoDB" id="9810906at2"/>
<dbReference type="InterPro" id="IPR029052">
    <property type="entry name" value="Metallo-depent_PP-like"/>
</dbReference>
<comment type="similarity">
    <text evidence="1">Belongs to the CapA family.</text>
</comment>
<dbReference type="Proteomes" id="UP000323824">
    <property type="component" value="Chromosome"/>
</dbReference>
<evidence type="ECO:0000313" key="4">
    <source>
        <dbReference type="Proteomes" id="UP000323824"/>
    </source>
</evidence>
<evidence type="ECO:0000259" key="2">
    <source>
        <dbReference type="SMART" id="SM00854"/>
    </source>
</evidence>
<sequence>MNRPCMTYKTIFLLLSILLILACAPRKEKVFLNIDTPYNYIWDSIKWDSMAKNVEFIEIKDRNKYSKRINYPVIRIGQSGEYLVNRDFLLPVIDYKENIDNVELKDIGKYKLLKLQEIELPFKGLTVDNMTFDNGSYPLVESAYLSINGNLSDRTKKCVLSSFHLKTFKTEWIAATGDIMLNRGVDKLLFEKGIESVFTDTLEFINNNSLMIGNLEGSVTNRGTKHNKSFTFRFDNRVLKYLKEAGFNYLSISNNHTYDYGEVGFIDTINSLNSSLIGFSGAGKTVEAASKYFEKDNFRVLSVASFPNEKNGYDGFKESMVNDKRPGILFNSLITNEAIKRMCSDKTFDILYVHGGDEWSSEPSKEQVTLYQSYIDLGVDLVLGSHPHVLQKFEVYKNGFIVYSLGNFIFPLMKGWYTGEESIILKLGIVDNKIIYNRVIPVNIDNKVISVDKTGRIRDRFYSLVQNRKD</sequence>
<accession>A0A5C1Q966</accession>
<dbReference type="PANTHER" id="PTHR33393">
    <property type="entry name" value="POLYGLUTAMINE SYNTHESIS ACCESSORY PROTEIN RV0574C-RELATED"/>
    <property type="match status" value="1"/>
</dbReference>
<feature type="domain" description="Capsule synthesis protein CapA" evidence="2">
    <location>
        <begin position="172"/>
        <end position="412"/>
    </location>
</feature>
<gene>
    <name evidence="3" type="ORF">EW093_07830</name>
</gene>
<evidence type="ECO:0000256" key="1">
    <source>
        <dbReference type="ARBA" id="ARBA00005662"/>
    </source>
</evidence>
<dbReference type="InterPro" id="IPR052169">
    <property type="entry name" value="CW_Biosynth-Accessory"/>
</dbReference>
<dbReference type="InterPro" id="IPR019079">
    <property type="entry name" value="Capsule_synth_CapA"/>
</dbReference>
<evidence type="ECO:0000313" key="3">
    <source>
        <dbReference type="EMBL" id="QEN04615.1"/>
    </source>
</evidence>
<reference evidence="3 4" key="1">
    <citation type="submission" date="2019-02" db="EMBL/GenBank/DDBJ databases">
        <authorList>
            <person name="Fomenkov A."/>
            <person name="Dubinina G."/>
            <person name="Grabovich M."/>
            <person name="Vincze T."/>
            <person name="Roberts R.J."/>
        </authorList>
    </citation>
    <scope>NUCLEOTIDE SEQUENCE [LARGE SCALE GENOMIC DNA]</scope>
    <source>
        <strain evidence="3 4">P</strain>
    </source>
</reference>
<keyword evidence="4" id="KW-1185">Reference proteome</keyword>
<proteinExistence type="inferred from homology"/>
<dbReference type="Pfam" id="PF09587">
    <property type="entry name" value="PGA_cap"/>
    <property type="match status" value="1"/>
</dbReference>
<dbReference type="PROSITE" id="PS51257">
    <property type="entry name" value="PROKAR_LIPOPROTEIN"/>
    <property type="match status" value="1"/>
</dbReference>
<dbReference type="SMART" id="SM00854">
    <property type="entry name" value="PGA_cap"/>
    <property type="match status" value="1"/>
</dbReference>
<reference evidence="3 4" key="2">
    <citation type="submission" date="2019-09" db="EMBL/GenBank/DDBJ databases">
        <title>Complete Genome Sequence and Methylome Analysis of free living Spirochaetas.</title>
        <authorList>
            <person name="Leshcheva N."/>
            <person name="Mikheeva N."/>
        </authorList>
    </citation>
    <scope>NUCLEOTIDE SEQUENCE [LARGE SCALE GENOMIC DNA]</scope>
    <source>
        <strain evidence="3 4">P</strain>
    </source>
</reference>
<dbReference type="Gene3D" id="3.60.21.10">
    <property type="match status" value="1"/>
</dbReference>
<dbReference type="PANTHER" id="PTHR33393:SF11">
    <property type="entry name" value="POLYGLUTAMINE SYNTHESIS ACCESSORY PROTEIN RV0574C-RELATED"/>
    <property type="match status" value="1"/>
</dbReference>
<name>A0A5C1Q966_9SPIO</name>
<organism evidence="3 4">
    <name type="scientific">Thiospirochaeta perfilievii</name>
    <dbReference type="NCBI Taxonomy" id="252967"/>
    <lineage>
        <taxon>Bacteria</taxon>
        <taxon>Pseudomonadati</taxon>
        <taxon>Spirochaetota</taxon>
        <taxon>Spirochaetia</taxon>
        <taxon>Spirochaetales</taxon>
        <taxon>Spirochaetaceae</taxon>
        <taxon>Thiospirochaeta</taxon>
    </lineage>
</organism>
<dbReference type="SUPFAM" id="SSF56300">
    <property type="entry name" value="Metallo-dependent phosphatases"/>
    <property type="match status" value="1"/>
</dbReference>
<dbReference type="AlphaFoldDB" id="A0A5C1Q966"/>
<dbReference type="EMBL" id="CP035807">
    <property type="protein sequence ID" value="QEN04615.1"/>
    <property type="molecule type" value="Genomic_DNA"/>
</dbReference>
<dbReference type="RefSeq" id="WP_149567858.1">
    <property type="nucleotide sequence ID" value="NZ_CP035807.1"/>
</dbReference>
<dbReference type="KEGG" id="sper:EW093_07830"/>
<protein>
    <submittedName>
        <fullName evidence="3">CapA family protein</fullName>
    </submittedName>
</protein>